<feature type="compositionally biased region" description="Polar residues" evidence="3">
    <location>
        <begin position="185"/>
        <end position="202"/>
    </location>
</feature>
<dbReference type="EMBL" id="HE806322">
    <property type="protein sequence ID" value="CCH62186.1"/>
    <property type="molecule type" value="Genomic_DNA"/>
</dbReference>
<dbReference type="InParanoid" id="I2H734"/>
<dbReference type="eggNOG" id="KOG0234">
    <property type="taxonomic scope" value="Eukaryota"/>
</dbReference>
<feature type="compositionally biased region" description="Basic residues" evidence="3">
    <location>
        <begin position="304"/>
        <end position="313"/>
    </location>
</feature>
<dbReference type="InterPro" id="IPR003094">
    <property type="entry name" value="6Pfruct_kin"/>
</dbReference>
<dbReference type="InterPro" id="IPR013079">
    <property type="entry name" value="6Phosfructo_kin"/>
</dbReference>
<keyword evidence="2" id="KW-0067">ATP-binding</keyword>
<dbReference type="GeneID" id="14497318"/>
<dbReference type="SMART" id="SM00855">
    <property type="entry name" value="PGAM"/>
    <property type="match status" value="1"/>
</dbReference>
<feature type="region of interest" description="Disordered" evidence="3">
    <location>
        <begin position="838"/>
        <end position="913"/>
    </location>
</feature>
<name>I2H734_HENB6</name>
<dbReference type="FunCoup" id="I2H734">
    <property type="interactions" value="91"/>
</dbReference>
<dbReference type="PRINTS" id="PR00991">
    <property type="entry name" value="6PFRUCTKNASE"/>
</dbReference>
<evidence type="ECO:0000256" key="2">
    <source>
        <dbReference type="ARBA" id="ARBA00022840"/>
    </source>
</evidence>
<dbReference type="KEGG" id="tbl:TBLA_0G02460"/>
<dbReference type="STRING" id="1071380.I2H734"/>
<organism evidence="5 6">
    <name type="scientific">Henningerozyma blattae (strain ATCC 34711 / CBS 6284 / DSM 70876 / NBRC 10599 / NRRL Y-10934 / UCD 77-7)</name>
    <name type="common">Yeast</name>
    <name type="synonym">Tetrapisispora blattae</name>
    <dbReference type="NCBI Taxonomy" id="1071380"/>
    <lineage>
        <taxon>Eukaryota</taxon>
        <taxon>Fungi</taxon>
        <taxon>Dikarya</taxon>
        <taxon>Ascomycota</taxon>
        <taxon>Saccharomycotina</taxon>
        <taxon>Saccharomycetes</taxon>
        <taxon>Saccharomycetales</taxon>
        <taxon>Saccharomycetaceae</taxon>
        <taxon>Henningerozyma</taxon>
    </lineage>
</organism>
<keyword evidence="6" id="KW-1185">Reference proteome</keyword>
<dbReference type="Gene3D" id="3.40.50.300">
    <property type="entry name" value="P-loop containing nucleotide triphosphate hydrolases"/>
    <property type="match status" value="1"/>
</dbReference>
<keyword evidence="1" id="KW-0547">Nucleotide-binding</keyword>
<dbReference type="RefSeq" id="XP_004181705.1">
    <property type="nucleotide sequence ID" value="XM_004181657.1"/>
</dbReference>
<dbReference type="InterPro" id="IPR027417">
    <property type="entry name" value="P-loop_NTPase"/>
</dbReference>
<feature type="compositionally biased region" description="Polar residues" evidence="3">
    <location>
        <begin position="84"/>
        <end position="99"/>
    </location>
</feature>
<evidence type="ECO:0000256" key="3">
    <source>
        <dbReference type="SAM" id="MobiDB-lite"/>
    </source>
</evidence>
<dbReference type="GO" id="GO:0006000">
    <property type="term" value="P:fructose metabolic process"/>
    <property type="evidence" value="ECO:0007669"/>
    <property type="project" value="InterPro"/>
</dbReference>
<dbReference type="Proteomes" id="UP000002866">
    <property type="component" value="Chromosome 7"/>
</dbReference>
<accession>I2H734</accession>
<reference evidence="5 6" key="1">
    <citation type="journal article" date="2011" name="Proc. Natl. Acad. Sci. U.S.A.">
        <title>Evolutionary erosion of yeast sex chromosomes by mating-type switching accidents.</title>
        <authorList>
            <person name="Gordon J.L."/>
            <person name="Armisen D."/>
            <person name="Proux-Wera E."/>
            <person name="Oheigeartaigh S.S."/>
            <person name="Byrne K.P."/>
            <person name="Wolfe K.H."/>
        </authorList>
    </citation>
    <scope>NUCLEOTIDE SEQUENCE [LARGE SCALE GENOMIC DNA]</scope>
    <source>
        <strain evidence="6">ATCC 34711 / CBS 6284 / DSM 70876 / NBRC 10599 / NRRL Y-10934 / UCD 77-7</strain>
    </source>
</reference>
<feature type="compositionally biased region" description="Polar residues" evidence="3">
    <location>
        <begin position="321"/>
        <end position="332"/>
    </location>
</feature>
<dbReference type="HOGENOM" id="CLU_006383_3_2_1"/>
<dbReference type="PANTHER" id="PTHR10606">
    <property type="entry name" value="6-PHOSPHOFRUCTO-2-KINASE/FRUCTOSE-2,6-BISPHOSPHATASE"/>
    <property type="match status" value="1"/>
</dbReference>
<dbReference type="Gene3D" id="3.40.50.1240">
    <property type="entry name" value="Phosphoglycerate mutase-like"/>
    <property type="match status" value="1"/>
</dbReference>
<feature type="compositionally biased region" description="Basic and acidic residues" evidence="3">
    <location>
        <begin position="881"/>
        <end position="899"/>
    </location>
</feature>
<dbReference type="PANTHER" id="PTHR10606:SF32">
    <property type="entry name" value="6-PHOSPHOFRUCTO-2-KINASE 1"/>
    <property type="match status" value="1"/>
</dbReference>
<dbReference type="SUPFAM" id="SSF52540">
    <property type="entry name" value="P-loop containing nucleoside triphosphate hydrolases"/>
    <property type="match status" value="1"/>
</dbReference>
<feature type="region of interest" description="Disordered" evidence="3">
    <location>
        <begin position="287"/>
        <end position="332"/>
    </location>
</feature>
<sequence length="1122" mass="127928">MNRNYSINPSPTDTSEVNLSQENKISKIPSATNKHEQSLSPTSQLMSSFMHITTASSSTPSNEVIPIIRSQHKGNYMAHDDINRNNNGNTSAMVSSTLKSHSETSPHKKRHVRIVMDNNSSLILESDNDTATTSVTTGNTSATSTANSSNNASTINSNSNSSNSINSLKDNKKLPSFMKRPLSDTPITSNWQSPKMSRDTTPNITPDLSCLGLYSMNEVENEDEIDNATTIVQDKDIDQNTERNDDTLKLNLEDNIEEPILFPSTPATSSKKNAQAPSEVKNFLKLPENLDSNSQIPSGTRSPSKFKHPKKKRTTIDVPGLTNSVDSPNGITTNKDMSSKLIIIMVGLPATGKSFITNKLSRYLNYTMYSCKVFNVGNTRRQYAKEHNLKEQDSKFFNPNDTNCKELRDKWAIDTLDELIDYLMNDNGVVGIFDATNTTFERRKKITRRIHDRCKEVEVMFLETICSDQKVVEKNIRLKLFGPDYKGKNPHASLLDFKERLSNYKKAYQPIVDEENLEYIKMIDIGKKIITYNITGYLASQTVYYLLNFTLKDRQIWITRSGESEDNMFGKIGGDSKLSIRGEKYAKALNDFLSRQREIFNSKVNANLASTPNSRQNSTGSETDEDEYNQFNEFFIWSSTRRRCIDTMKKFDSTEFPQKQMKMLDELNCGNFEGMTYSQIQKNYPKEFDTRQTDKLVYRYPGIGGESYMDVINRVKPVIMEIERIEDNVLIITHRVIARILLGYFLNLSKDIITNLDVPLHCVYCLETKPYGIDWSLWEYDESKNDFFKIPKDKLNLTRVKEVGLVYKERRYSIIPTAPPSANGKKYLSANISGKNYILNEHTPHPHPNPKSHHGSHHNRHHHNLHRTNFTPVEEGEESIENEHAKDTEDGSEETHDEGINTPDPSISSNYSFDGIIETPREKELETDSFVGFNNTSTMMNSSSSVRRENFMLRQHQQQDHSNYPTHNILNNNNNIQNMHNSIYQEPHNFNNSLGFRRIKDDISIGRRYRSVGDETTNLKNIRYMMDLGNGHNGDANCVKCPPSSFEIDKLDEKLAKLNMIREEEENRRLRELYKEGSSPHVIQNIEKVVALGSGDCLESKLKTSKFKENTLTSLHNGSSTN</sequence>
<dbReference type="AlphaFoldDB" id="I2H734"/>
<dbReference type="GO" id="GO:0006003">
    <property type="term" value="P:fructose 2,6-bisphosphate metabolic process"/>
    <property type="evidence" value="ECO:0007669"/>
    <property type="project" value="EnsemblFungi"/>
</dbReference>
<feature type="compositionally biased region" description="Basic residues" evidence="3">
    <location>
        <begin position="848"/>
        <end position="866"/>
    </location>
</feature>
<evidence type="ECO:0000313" key="6">
    <source>
        <dbReference type="Proteomes" id="UP000002866"/>
    </source>
</evidence>
<evidence type="ECO:0000259" key="4">
    <source>
        <dbReference type="Pfam" id="PF01591"/>
    </source>
</evidence>
<dbReference type="GO" id="GO:0005524">
    <property type="term" value="F:ATP binding"/>
    <property type="evidence" value="ECO:0007669"/>
    <property type="project" value="UniProtKB-KW"/>
</dbReference>
<dbReference type="SUPFAM" id="SSF53254">
    <property type="entry name" value="Phosphoglycerate mutase-like"/>
    <property type="match status" value="1"/>
</dbReference>
<feature type="compositionally biased region" description="Polar residues" evidence="3">
    <location>
        <begin position="290"/>
        <end position="303"/>
    </location>
</feature>
<dbReference type="Pfam" id="PF00300">
    <property type="entry name" value="His_Phos_1"/>
    <property type="match status" value="1"/>
</dbReference>
<evidence type="ECO:0000256" key="1">
    <source>
        <dbReference type="ARBA" id="ARBA00022741"/>
    </source>
</evidence>
<proteinExistence type="predicted"/>
<feature type="region of interest" description="Disordered" evidence="3">
    <location>
        <begin position="127"/>
        <end position="202"/>
    </location>
</feature>
<dbReference type="InterPro" id="IPR013078">
    <property type="entry name" value="His_Pase_superF_clade-1"/>
</dbReference>
<feature type="compositionally biased region" description="Low complexity" evidence="3">
    <location>
        <begin position="129"/>
        <end position="167"/>
    </location>
</feature>
<dbReference type="GO" id="GO:0003873">
    <property type="term" value="F:6-phosphofructo-2-kinase activity"/>
    <property type="evidence" value="ECO:0007669"/>
    <property type="project" value="EnsemblFungi"/>
</dbReference>
<dbReference type="CDD" id="cd07067">
    <property type="entry name" value="HP_PGM_like"/>
    <property type="match status" value="1"/>
</dbReference>
<dbReference type="InterPro" id="IPR029033">
    <property type="entry name" value="His_PPase_superfam"/>
</dbReference>
<dbReference type="GO" id="GO:0005829">
    <property type="term" value="C:cytosol"/>
    <property type="evidence" value="ECO:0007669"/>
    <property type="project" value="TreeGrafter"/>
</dbReference>
<protein>
    <recommendedName>
        <fullName evidence="4">6-phosphofructo-2-kinase domain-containing protein</fullName>
    </recommendedName>
</protein>
<dbReference type="Pfam" id="PF01591">
    <property type="entry name" value="6PF2K"/>
    <property type="match status" value="1"/>
</dbReference>
<feature type="compositionally biased region" description="Polar residues" evidence="3">
    <location>
        <begin position="903"/>
        <end position="912"/>
    </location>
</feature>
<gene>
    <name evidence="5" type="primary">TBLA0G02460</name>
    <name evidence="5" type="ORF">TBLA_0G02460</name>
</gene>
<feature type="region of interest" description="Disordered" evidence="3">
    <location>
        <begin position="84"/>
        <end position="109"/>
    </location>
</feature>
<evidence type="ECO:0000313" key="5">
    <source>
        <dbReference type="EMBL" id="CCH62186.1"/>
    </source>
</evidence>
<dbReference type="OrthoDB" id="267323at2759"/>
<feature type="domain" description="6-phosphofructo-2-kinase" evidence="4">
    <location>
        <begin position="331"/>
        <end position="552"/>
    </location>
</feature>
<dbReference type="FunFam" id="3.40.50.300:FF:000644">
    <property type="entry name" value="GpmB, Fructose-2,6-bisphosphatase"/>
    <property type="match status" value="1"/>
</dbReference>